<dbReference type="Proteomes" id="UP000635902">
    <property type="component" value="Unassembled WGS sequence"/>
</dbReference>
<feature type="compositionally biased region" description="Polar residues" evidence="1">
    <location>
        <begin position="38"/>
        <end position="53"/>
    </location>
</feature>
<evidence type="ECO:0000313" key="4">
    <source>
        <dbReference type="Proteomes" id="UP000635902"/>
    </source>
</evidence>
<accession>A0ABR9ZLH6</accession>
<protein>
    <recommendedName>
        <fullName evidence="5">Secreted protein</fullName>
    </recommendedName>
</protein>
<evidence type="ECO:0000256" key="2">
    <source>
        <dbReference type="SAM" id="SignalP"/>
    </source>
</evidence>
<feature type="signal peptide" evidence="2">
    <location>
        <begin position="1"/>
        <end position="25"/>
    </location>
</feature>
<sequence>MNNFRKGALALATASALTLSGTAVAGAQTPAEEPAGSTALSSTEDSDNTATGSSNLLWKIGNVLGADQAVSGEDIFGSTQTENQPAWAAIFKFGTIAAVIGTITGTITGIGIGIANELKNRGIII</sequence>
<proteinExistence type="predicted"/>
<dbReference type="EMBL" id="JADKMY010000003">
    <property type="protein sequence ID" value="MBF4554295.1"/>
    <property type="molecule type" value="Genomic_DNA"/>
</dbReference>
<feature type="region of interest" description="Disordered" evidence="1">
    <location>
        <begin position="25"/>
        <end position="53"/>
    </location>
</feature>
<dbReference type="RefSeq" id="WP_194557267.1">
    <property type="nucleotide sequence ID" value="NZ_JADKMY010000003.1"/>
</dbReference>
<evidence type="ECO:0000313" key="3">
    <source>
        <dbReference type="EMBL" id="MBF4554295.1"/>
    </source>
</evidence>
<organism evidence="3 4">
    <name type="scientific">Corynebacterium suicordis DSM 45110</name>
    <dbReference type="NCBI Taxonomy" id="1121369"/>
    <lineage>
        <taxon>Bacteria</taxon>
        <taxon>Bacillati</taxon>
        <taxon>Actinomycetota</taxon>
        <taxon>Actinomycetes</taxon>
        <taxon>Mycobacteriales</taxon>
        <taxon>Corynebacteriaceae</taxon>
        <taxon>Corynebacterium</taxon>
    </lineage>
</organism>
<keyword evidence="4" id="KW-1185">Reference proteome</keyword>
<gene>
    <name evidence="3" type="ORF">IRY30_09460</name>
</gene>
<name>A0ABR9ZLH6_9CORY</name>
<feature type="chain" id="PRO_5046030113" description="Secreted protein" evidence="2">
    <location>
        <begin position="26"/>
        <end position="125"/>
    </location>
</feature>
<evidence type="ECO:0000256" key="1">
    <source>
        <dbReference type="SAM" id="MobiDB-lite"/>
    </source>
</evidence>
<keyword evidence="2" id="KW-0732">Signal</keyword>
<evidence type="ECO:0008006" key="5">
    <source>
        <dbReference type="Google" id="ProtNLM"/>
    </source>
</evidence>
<reference evidence="3 4" key="1">
    <citation type="submission" date="2020-10" db="EMBL/GenBank/DDBJ databases">
        <title>Novel species in genus Corynebacterium.</title>
        <authorList>
            <person name="Zhang G."/>
        </authorList>
    </citation>
    <scope>NUCLEOTIDE SEQUENCE [LARGE SCALE GENOMIC DNA]</scope>
    <source>
        <strain evidence="3 4">DSM 45110</strain>
    </source>
</reference>
<comment type="caution">
    <text evidence="3">The sequence shown here is derived from an EMBL/GenBank/DDBJ whole genome shotgun (WGS) entry which is preliminary data.</text>
</comment>